<comment type="caution">
    <text evidence="3">The sequence shown here is derived from an EMBL/GenBank/DDBJ whole genome shotgun (WGS) entry which is preliminary data.</text>
</comment>
<keyword evidence="2" id="KW-0812">Transmembrane</keyword>
<name>A0ABR3VN08_HUMIN</name>
<protein>
    <submittedName>
        <fullName evidence="3">Uncharacterized protein</fullName>
    </submittedName>
</protein>
<evidence type="ECO:0000313" key="3">
    <source>
        <dbReference type="EMBL" id="KAL1843201.1"/>
    </source>
</evidence>
<reference evidence="3 4" key="1">
    <citation type="journal article" date="2024" name="Commun. Biol.">
        <title>Comparative genomic analysis of thermophilic fungi reveals convergent evolutionary adaptations and gene losses.</title>
        <authorList>
            <person name="Steindorff A.S."/>
            <person name="Aguilar-Pontes M.V."/>
            <person name="Robinson A.J."/>
            <person name="Andreopoulos B."/>
            <person name="LaButti K."/>
            <person name="Kuo A."/>
            <person name="Mondo S."/>
            <person name="Riley R."/>
            <person name="Otillar R."/>
            <person name="Haridas S."/>
            <person name="Lipzen A."/>
            <person name="Grimwood J."/>
            <person name="Schmutz J."/>
            <person name="Clum A."/>
            <person name="Reid I.D."/>
            <person name="Moisan M.C."/>
            <person name="Butler G."/>
            <person name="Nguyen T.T.M."/>
            <person name="Dewar K."/>
            <person name="Conant G."/>
            <person name="Drula E."/>
            <person name="Henrissat B."/>
            <person name="Hansel C."/>
            <person name="Singer S."/>
            <person name="Hutchinson M.I."/>
            <person name="de Vries R.P."/>
            <person name="Natvig D.O."/>
            <person name="Powell A.J."/>
            <person name="Tsang A."/>
            <person name="Grigoriev I.V."/>
        </authorList>
    </citation>
    <scope>NUCLEOTIDE SEQUENCE [LARGE SCALE GENOMIC DNA]</scope>
    <source>
        <strain evidence="3 4">CBS 620.91</strain>
    </source>
</reference>
<feature type="compositionally biased region" description="Polar residues" evidence="1">
    <location>
        <begin position="378"/>
        <end position="392"/>
    </location>
</feature>
<feature type="compositionally biased region" description="Basic and acidic residues" evidence="1">
    <location>
        <begin position="438"/>
        <end position="450"/>
    </location>
</feature>
<organism evidence="3 4">
    <name type="scientific">Humicola insolens</name>
    <name type="common">Soft-rot fungus</name>
    <dbReference type="NCBI Taxonomy" id="85995"/>
    <lineage>
        <taxon>Eukaryota</taxon>
        <taxon>Fungi</taxon>
        <taxon>Dikarya</taxon>
        <taxon>Ascomycota</taxon>
        <taxon>Pezizomycotina</taxon>
        <taxon>Sordariomycetes</taxon>
        <taxon>Sordariomycetidae</taxon>
        <taxon>Sordariales</taxon>
        <taxon>Chaetomiaceae</taxon>
        <taxon>Mycothermus</taxon>
    </lineage>
</organism>
<feature type="region of interest" description="Disordered" evidence="1">
    <location>
        <begin position="436"/>
        <end position="460"/>
    </location>
</feature>
<evidence type="ECO:0000313" key="4">
    <source>
        <dbReference type="Proteomes" id="UP001583172"/>
    </source>
</evidence>
<proteinExistence type="predicted"/>
<evidence type="ECO:0000256" key="1">
    <source>
        <dbReference type="SAM" id="MobiDB-lite"/>
    </source>
</evidence>
<feature type="transmembrane region" description="Helical" evidence="2">
    <location>
        <begin position="247"/>
        <end position="270"/>
    </location>
</feature>
<feature type="region of interest" description="Disordered" evidence="1">
    <location>
        <begin position="376"/>
        <end position="413"/>
    </location>
</feature>
<accession>A0ABR3VN08</accession>
<keyword evidence="2" id="KW-0472">Membrane</keyword>
<dbReference type="EMBL" id="JAZGSY010000022">
    <property type="protein sequence ID" value="KAL1843201.1"/>
    <property type="molecule type" value="Genomic_DNA"/>
</dbReference>
<sequence>MTGPIERQDYGGTGPLGSLTLVFTPPCPTSWLLTTTRLFSQYPPFPTTGPTSCDPPAWRANIAEAGFRYYSPAVCPHDFEVGPSCRITKTRTSEGFPAVQPGETAVYCVPKGLTCTTDITDWRGGVWGFATRDVFVTVGPAIQIRWAEADLTALETHPLTPGLKLAETIAGAVSETNMAMPTTEGPIPTHTTPEPTTLIVASTTVRVTDETFSLIHETARPTTELAPASTAGTNGNSGIGSLSRTTGIIVIVLVTFAAGVIIWTAAFLVARRYKKRLENQKKPGDLLIEPNKPWLGQNSWLRSPSLQPPWYSPRSVLSSNSRMIRESFGEKINDPAAALSRLKIPKPLSLSSPRSASPSARSFRWRLPRSPRKCESDTCASATGISGASTPSPAARAAMDHTGAWQPRLDRRQSWDRQEYKHAMLAQQQLFAAVSPAGRKEGEANGEVKGDIGIAGFSEA</sequence>
<gene>
    <name evidence="3" type="ORF">VTJ49DRAFT_2752</name>
</gene>
<dbReference type="Proteomes" id="UP001583172">
    <property type="component" value="Unassembled WGS sequence"/>
</dbReference>
<keyword evidence="4" id="KW-1185">Reference proteome</keyword>
<evidence type="ECO:0000256" key="2">
    <source>
        <dbReference type="SAM" id="Phobius"/>
    </source>
</evidence>
<keyword evidence="2" id="KW-1133">Transmembrane helix</keyword>